<protein>
    <submittedName>
        <fullName evidence="1">Uncharacterized protein</fullName>
    </submittedName>
</protein>
<reference evidence="1 2" key="1">
    <citation type="submission" date="2017-06" db="EMBL/GenBank/DDBJ databases">
        <title>Neisseria chenwenguii sp. nov., isolated from the intestinal contents of Tibetan Plateau Pika in Yushu, Qinghai Province, China.</title>
        <authorList>
            <person name="Zhang G."/>
        </authorList>
    </citation>
    <scope>NUCLEOTIDE SEQUENCE [LARGE SCALE GENOMIC DNA]</scope>
    <source>
        <strain evidence="1 2">10023</strain>
    </source>
</reference>
<name>A0A220S577_9NEIS</name>
<dbReference type="Proteomes" id="UP000198238">
    <property type="component" value="Chromosome"/>
</dbReference>
<dbReference type="KEGG" id="nei:BG910_00410"/>
<dbReference type="AlphaFoldDB" id="A0A220S577"/>
<organism evidence="1 2">
    <name type="scientific">Neisseria chenwenguii</name>
    <dbReference type="NCBI Taxonomy" id="1853278"/>
    <lineage>
        <taxon>Bacteria</taxon>
        <taxon>Pseudomonadati</taxon>
        <taxon>Pseudomonadota</taxon>
        <taxon>Betaproteobacteria</taxon>
        <taxon>Neisseriales</taxon>
        <taxon>Neisseriaceae</taxon>
        <taxon>Neisseria</taxon>
    </lineage>
</organism>
<accession>A0A220S577</accession>
<proteinExistence type="predicted"/>
<keyword evidence="2" id="KW-1185">Reference proteome</keyword>
<gene>
    <name evidence="1" type="ORF">BG910_00410</name>
</gene>
<evidence type="ECO:0000313" key="1">
    <source>
        <dbReference type="EMBL" id="ASK28375.1"/>
    </source>
</evidence>
<dbReference type="PROSITE" id="PS51257">
    <property type="entry name" value="PROKAR_LIPOPROTEIN"/>
    <property type="match status" value="1"/>
</dbReference>
<sequence>MKMKKVSAVILSASLLGACADTGTGAGLSGLGGGTGIGGSVVKMAVENQCRTELNKRNEWRMIALAMSAEKQAEWESKICGCASEEAPNQLSANEMMQVLNPNTRTQALATVTAKTVTACVKRLYPAK</sequence>
<dbReference type="OrthoDB" id="8607029at2"/>
<dbReference type="EMBL" id="CP022278">
    <property type="protein sequence ID" value="ASK28375.1"/>
    <property type="molecule type" value="Genomic_DNA"/>
</dbReference>
<evidence type="ECO:0000313" key="2">
    <source>
        <dbReference type="Proteomes" id="UP000198238"/>
    </source>
</evidence>